<comment type="caution">
    <text evidence="2">The sequence shown here is derived from an EMBL/GenBank/DDBJ whole genome shotgun (WGS) entry which is preliminary data.</text>
</comment>
<sequence length="170" mass="18625">MKASWMRNALQVAALVAWGSSFPTYAQSEVKPSLSEVESRAVNQVTHADEIAARLAPIKSIKDLTAYMARTSAADSLLNLLSPAAKNRFLSSLQFNEKGITSFSYADLEAELTPSQIYELLSLFGIQRTVPLMKGARVVDDTDRMIMANPIKHQCTGAHASCTLHKKLIL</sequence>
<organism evidence="2 3">
    <name type="scientific">Dyella flagellata</name>
    <dbReference type="NCBI Taxonomy" id="1867833"/>
    <lineage>
        <taxon>Bacteria</taxon>
        <taxon>Pseudomonadati</taxon>
        <taxon>Pseudomonadota</taxon>
        <taxon>Gammaproteobacteria</taxon>
        <taxon>Lysobacterales</taxon>
        <taxon>Rhodanobacteraceae</taxon>
        <taxon>Dyella</taxon>
    </lineage>
</organism>
<protein>
    <submittedName>
        <fullName evidence="2">Uncharacterized protein</fullName>
    </submittedName>
</protein>
<dbReference type="EMBL" id="BSOA01000029">
    <property type="protein sequence ID" value="GLQ89131.1"/>
    <property type="molecule type" value="Genomic_DNA"/>
</dbReference>
<evidence type="ECO:0000313" key="2">
    <source>
        <dbReference type="EMBL" id="GLQ89131.1"/>
    </source>
</evidence>
<proteinExistence type="predicted"/>
<evidence type="ECO:0000256" key="1">
    <source>
        <dbReference type="SAM" id="SignalP"/>
    </source>
</evidence>
<evidence type="ECO:0000313" key="3">
    <source>
        <dbReference type="Proteomes" id="UP001156627"/>
    </source>
</evidence>
<feature type="chain" id="PRO_5045316411" evidence="1">
    <location>
        <begin position="27"/>
        <end position="170"/>
    </location>
</feature>
<keyword evidence="3" id="KW-1185">Reference proteome</keyword>
<dbReference type="RefSeq" id="WP_284332569.1">
    <property type="nucleotide sequence ID" value="NZ_BSOA01000029.1"/>
</dbReference>
<dbReference type="Proteomes" id="UP001156627">
    <property type="component" value="Unassembled WGS sequence"/>
</dbReference>
<name>A0ABQ5XD35_9GAMM</name>
<keyword evidence="1" id="KW-0732">Signal</keyword>
<reference evidence="3" key="1">
    <citation type="journal article" date="2019" name="Int. J. Syst. Evol. Microbiol.">
        <title>The Global Catalogue of Microorganisms (GCM) 10K type strain sequencing project: providing services to taxonomists for standard genome sequencing and annotation.</title>
        <authorList>
            <consortium name="The Broad Institute Genomics Platform"/>
            <consortium name="The Broad Institute Genome Sequencing Center for Infectious Disease"/>
            <person name="Wu L."/>
            <person name="Ma J."/>
        </authorList>
    </citation>
    <scope>NUCLEOTIDE SEQUENCE [LARGE SCALE GENOMIC DNA]</scope>
    <source>
        <strain evidence="3">NBRC 111981</strain>
    </source>
</reference>
<feature type="signal peptide" evidence="1">
    <location>
        <begin position="1"/>
        <end position="26"/>
    </location>
</feature>
<accession>A0ABQ5XD35</accession>
<gene>
    <name evidence="2" type="ORF">GCM10007898_27030</name>
</gene>